<keyword evidence="3" id="KW-1185">Reference proteome</keyword>
<sequence length="132" mass="15305">MIEFNQKEIDFLESLEEARIATSHNDIPHVKPVSFVFCDNVIVVATDYNTRTFSNIKSNPNTGIVIDAYKSGNHKAICIQGKTEIVENGPEFKKLYDIFYKKFEWVQKDPWNENEAPFLKMIPRNKVSWGFS</sequence>
<dbReference type="RefSeq" id="WP_179370774.1">
    <property type="nucleotide sequence ID" value="NZ_CP026995.1"/>
</dbReference>
<evidence type="ECO:0000313" key="3">
    <source>
        <dbReference type="Proteomes" id="UP000509478"/>
    </source>
</evidence>
<accession>A0A7D5M5B5</accession>
<reference evidence="2 3" key="1">
    <citation type="submission" date="2018-02" db="EMBL/GenBank/DDBJ databases">
        <title>Complete genome of Nitrosopumilus ureaphilus PS0.</title>
        <authorList>
            <person name="Qin W."/>
            <person name="Zheng Y."/>
            <person name="Stahl D.A."/>
        </authorList>
    </citation>
    <scope>NUCLEOTIDE SEQUENCE [LARGE SCALE GENOMIC DNA]</scope>
    <source>
        <strain evidence="2 3">PS0</strain>
    </source>
</reference>
<dbReference type="AlphaFoldDB" id="A0A7D5M5B5"/>
<evidence type="ECO:0000313" key="2">
    <source>
        <dbReference type="EMBL" id="QLH06913.1"/>
    </source>
</evidence>
<name>A0A7D5M5B5_9ARCH</name>
<dbReference type="KEGG" id="nue:C5F50_07380"/>
<dbReference type="Proteomes" id="UP000509478">
    <property type="component" value="Chromosome"/>
</dbReference>
<organism evidence="2 3">
    <name type="scientific">Nitrosopumilus ureiphilus</name>
    <dbReference type="NCBI Taxonomy" id="1470067"/>
    <lineage>
        <taxon>Archaea</taxon>
        <taxon>Nitrososphaerota</taxon>
        <taxon>Nitrososphaeria</taxon>
        <taxon>Nitrosopumilales</taxon>
        <taxon>Nitrosopumilaceae</taxon>
        <taxon>Nitrosopumilus</taxon>
    </lineage>
</organism>
<evidence type="ECO:0000259" key="1">
    <source>
        <dbReference type="Pfam" id="PF01243"/>
    </source>
</evidence>
<dbReference type="OrthoDB" id="4669at2157"/>
<dbReference type="InterPro" id="IPR011576">
    <property type="entry name" value="Pyridox_Oxase_N"/>
</dbReference>
<dbReference type="GeneID" id="56067905"/>
<protein>
    <submittedName>
        <fullName evidence="2">Pyridoxamine 5'-phosphate oxidase</fullName>
    </submittedName>
</protein>
<dbReference type="Pfam" id="PF01243">
    <property type="entry name" value="PNPOx_N"/>
    <property type="match status" value="1"/>
</dbReference>
<dbReference type="EMBL" id="CP026995">
    <property type="protein sequence ID" value="QLH06913.1"/>
    <property type="molecule type" value="Genomic_DNA"/>
</dbReference>
<gene>
    <name evidence="2" type="ORF">C5F50_07380</name>
</gene>
<dbReference type="SUPFAM" id="SSF50475">
    <property type="entry name" value="FMN-binding split barrel"/>
    <property type="match status" value="1"/>
</dbReference>
<dbReference type="InterPro" id="IPR012349">
    <property type="entry name" value="Split_barrel_FMN-bd"/>
</dbReference>
<proteinExistence type="predicted"/>
<dbReference type="Gene3D" id="2.30.110.10">
    <property type="entry name" value="Electron Transport, Fmn-binding Protein, Chain A"/>
    <property type="match status" value="1"/>
</dbReference>
<feature type="domain" description="Pyridoxamine 5'-phosphate oxidase N-terminal" evidence="1">
    <location>
        <begin position="10"/>
        <end position="112"/>
    </location>
</feature>